<gene>
    <name evidence="2" type="ORF">FM101_08190</name>
</gene>
<organism evidence="2 3">
    <name type="scientific">Arthrobacter rhombi</name>
    <dbReference type="NCBI Taxonomy" id="71253"/>
    <lineage>
        <taxon>Bacteria</taxon>
        <taxon>Bacillati</taxon>
        <taxon>Actinomycetota</taxon>
        <taxon>Actinomycetes</taxon>
        <taxon>Micrococcales</taxon>
        <taxon>Micrococcaceae</taxon>
        <taxon>Arthrobacter</taxon>
    </lineage>
</organism>
<evidence type="ECO:0000313" key="3">
    <source>
        <dbReference type="Proteomes" id="UP000195913"/>
    </source>
</evidence>
<dbReference type="EMBL" id="FUHW01000028">
    <property type="protein sequence ID" value="SJM63909.1"/>
    <property type="molecule type" value="Genomic_DNA"/>
</dbReference>
<reference evidence="2 3" key="1">
    <citation type="submission" date="2017-02" db="EMBL/GenBank/DDBJ databases">
        <authorList>
            <person name="Peterson S.W."/>
        </authorList>
    </citation>
    <scope>NUCLEOTIDE SEQUENCE [LARGE SCALE GENOMIC DNA]</scope>
    <source>
        <strain evidence="2 3">B Ar 00.02</strain>
    </source>
</reference>
<accession>A0A1R4G6X7</accession>
<feature type="region of interest" description="Disordered" evidence="1">
    <location>
        <begin position="1"/>
        <end position="49"/>
    </location>
</feature>
<name>A0A1R4G6X7_9MICC</name>
<dbReference type="AlphaFoldDB" id="A0A1R4G6X7"/>
<evidence type="ECO:0000313" key="2">
    <source>
        <dbReference type="EMBL" id="SJM63909.1"/>
    </source>
</evidence>
<sequence length="49" mass="5605">MRILNSDLASGGRQHHLKRALMPGDYPPQIHPDDWEPDDESDRSPVQPE</sequence>
<keyword evidence="3" id="KW-1185">Reference proteome</keyword>
<proteinExistence type="predicted"/>
<dbReference type="Proteomes" id="UP000195913">
    <property type="component" value="Unassembled WGS sequence"/>
</dbReference>
<evidence type="ECO:0000256" key="1">
    <source>
        <dbReference type="SAM" id="MobiDB-lite"/>
    </source>
</evidence>
<protein>
    <submittedName>
        <fullName evidence="2">Uncharacterized protein</fullName>
    </submittedName>
</protein>